<proteinExistence type="predicted"/>
<organism evidence="2 3">
    <name type="scientific">Azoarcus taiwanensis</name>
    <dbReference type="NCBI Taxonomy" id="666964"/>
    <lineage>
        <taxon>Bacteria</taxon>
        <taxon>Pseudomonadati</taxon>
        <taxon>Pseudomonadota</taxon>
        <taxon>Betaproteobacteria</taxon>
        <taxon>Rhodocyclales</taxon>
        <taxon>Zoogloeaceae</taxon>
        <taxon>Azoarcus</taxon>
    </lineage>
</organism>
<comment type="caution">
    <text evidence="2">The sequence shown here is derived from an EMBL/GenBank/DDBJ whole genome shotgun (WGS) entry which is preliminary data.</text>
</comment>
<gene>
    <name evidence="2" type="ORF">GPA21_19535</name>
</gene>
<feature type="region of interest" description="Disordered" evidence="1">
    <location>
        <begin position="1"/>
        <end position="23"/>
    </location>
</feature>
<sequence length="90" mass="10211">MTKYSIEDGLPIPEANKGGRPTSQRLAEIDEQAANDVINGKFANDCEAADAYICEYAGYKITKDDGEVYSHKKKDLVKRIRKFREDLQQK</sequence>
<name>A0A972FAW6_9RHOO</name>
<dbReference type="AlphaFoldDB" id="A0A972FAW6"/>
<dbReference type="RefSeq" id="WP_168989744.1">
    <property type="nucleotide sequence ID" value="NZ_CAWPHM010000129.1"/>
</dbReference>
<accession>A0A972FAW6</accession>
<evidence type="ECO:0000256" key="1">
    <source>
        <dbReference type="SAM" id="MobiDB-lite"/>
    </source>
</evidence>
<evidence type="ECO:0000313" key="3">
    <source>
        <dbReference type="Proteomes" id="UP000599523"/>
    </source>
</evidence>
<dbReference type="Proteomes" id="UP000599523">
    <property type="component" value="Unassembled WGS sequence"/>
</dbReference>
<protein>
    <submittedName>
        <fullName evidence="2">Uncharacterized protein</fullName>
    </submittedName>
</protein>
<reference evidence="2" key="1">
    <citation type="submission" date="2019-12" db="EMBL/GenBank/DDBJ databases">
        <title>Comparative genomics gives insights into the taxonomy of the Azoarcus-Aromatoleum group and reveals separate origins of nif in the plant-associated Azoarcus and non-plant-associated Aromatoleum sub-groups.</title>
        <authorList>
            <person name="Lafos M."/>
            <person name="Maluk M."/>
            <person name="Batista M."/>
            <person name="Junghare M."/>
            <person name="Carmona M."/>
            <person name="Faoro H."/>
            <person name="Cruz L.M."/>
            <person name="Battistoni F."/>
            <person name="De Souza E."/>
            <person name="Pedrosa F."/>
            <person name="Chen W.-M."/>
            <person name="Poole P.S."/>
            <person name="Dixon R.A."/>
            <person name="James E.K."/>
        </authorList>
    </citation>
    <scope>NUCLEOTIDE SEQUENCE</scope>
    <source>
        <strain evidence="2">NSC3</strain>
    </source>
</reference>
<keyword evidence="3" id="KW-1185">Reference proteome</keyword>
<dbReference type="EMBL" id="WTVM01000216">
    <property type="protein sequence ID" value="NMG05135.1"/>
    <property type="molecule type" value="Genomic_DNA"/>
</dbReference>
<evidence type="ECO:0000313" key="2">
    <source>
        <dbReference type="EMBL" id="NMG05135.1"/>
    </source>
</evidence>